<evidence type="ECO:0000256" key="11">
    <source>
        <dbReference type="HAMAP-Rule" id="MF_00983"/>
    </source>
</evidence>
<proteinExistence type="inferred from homology"/>
<dbReference type="Pfam" id="PF17764">
    <property type="entry name" value="PriA_3primeBD"/>
    <property type="match status" value="1"/>
</dbReference>
<gene>
    <name evidence="11 14" type="primary">priA</name>
    <name evidence="14" type="ORF">WMO26_01830</name>
</gene>
<evidence type="ECO:0000256" key="6">
    <source>
        <dbReference type="ARBA" id="ARBA00022806"/>
    </source>
</evidence>
<evidence type="ECO:0000259" key="13">
    <source>
        <dbReference type="PROSITE" id="PS51194"/>
    </source>
</evidence>
<dbReference type="InterPro" id="IPR005259">
    <property type="entry name" value="PriA"/>
</dbReference>
<dbReference type="EMBL" id="JBBMFD010000001">
    <property type="protein sequence ID" value="MEQ2439563.1"/>
    <property type="molecule type" value="Genomic_DNA"/>
</dbReference>
<dbReference type="EC" id="5.6.2.4" evidence="11"/>
<dbReference type="SMART" id="SM00490">
    <property type="entry name" value="HELICc"/>
    <property type="match status" value="1"/>
</dbReference>
<dbReference type="CDD" id="cd17929">
    <property type="entry name" value="DEXHc_priA"/>
    <property type="match status" value="1"/>
</dbReference>
<dbReference type="InterPro" id="IPR042115">
    <property type="entry name" value="PriA_3primeBD_sf"/>
</dbReference>
<comment type="similarity">
    <text evidence="11">Belongs to the helicase family. PriA subfamily.</text>
</comment>
<comment type="caution">
    <text evidence="14">The sequence shown here is derived from an EMBL/GenBank/DDBJ whole genome shotgun (WGS) entry which is preliminary data.</text>
</comment>
<dbReference type="Pfam" id="PF18319">
    <property type="entry name" value="Zn_ribbon_PriA"/>
    <property type="match status" value="1"/>
</dbReference>
<evidence type="ECO:0000313" key="14">
    <source>
        <dbReference type="EMBL" id="MEQ2439563.1"/>
    </source>
</evidence>
<dbReference type="InterPro" id="IPR001650">
    <property type="entry name" value="Helicase_C-like"/>
</dbReference>
<dbReference type="InterPro" id="IPR011545">
    <property type="entry name" value="DEAD/DEAH_box_helicase_dom"/>
</dbReference>
<keyword evidence="1 11" id="KW-0639">Primosome</keyword>
<dbReference type="InterPro" id="IPR041222">
    <property type="entry name" value="PriA_3primeBD"/>
</dbReference>
<comment type="function">
    <text evidence="11">Initiates the restart of stalled replication forks, which reloads the replicative helicase on sites other than the origin of replication. Recognizes and binds to abandoned replication forks and remodels them to uncover a helicase loading site. Promotes assembly of the primosome at these replication forks.</text>
</comment>
<keyword evidence="2 11" id="KW-0235">DNA replication</keyword>
<evidence type="ECO:0000313" key="15">
    <source>
        <dbReference type="Proteomes" id="UP001489509"/>
    </source>
</evidence>
<comment type="cofactor">
    <cofactor evidence="11">
        <name>Zn(2+)</name>
        <dbReference type="ChEBI" id="CHEBI:29105"/>
    </cofactor>
    <text evidence="11">Binds 2 zinc ions per subunit.</text>
</comment>
<evidence type="ECO:0000256" key="9">
    <source>
        <dbReference type="ARBA" id="ARBA00023125"/>
    </source>
</evidence>
<feature type="domain" description="Helicase ATP-binding" evidence="12">
    <location>
        <begin position="293"/>
        <end position="459"/>
    </location>
</feature>
<keyword evidence="9 11" id="KW-0238">DNA-binding</keyword>
<feature type="binding site" evidence="11">
    <location>
        <position position="550"/>
    </location>
    <ligand>
        <name>Zn(2+)</name>
        <dbReference type="ChEBI" id="CHEBI:29105"/>
        <label>2</label>
    </ligand>
</feature>
<evidence type="ECO:0000256" key="4">
    <source>
        <dbReference type="ARBA" id="ARBA00022741"/>
    </source>
</evidence>
<dbReference type="CDD" id="cd18804">
    <property type="entry name" value="SF2_C_priA"/>
    <property type="match status" value="1"/>
</dbReference>
<dbReference type="Proteomes" id="UP001489509">
    <property type="component" value="Unassembled WGS sequence"/>
</dbReference>
<organism evidence="14 15">
    <name type="scientific">Solibaculum intestinale</name>
    <dbReference type="NCBI Taxonomy" id="3133165"/>
    <lineage>
        <taxon>Bacteria</taxon>
        <taxon>Bacillati</taxon>
        <taxon>Bacillota</taxon>
        <taxon>Clostridia</taxon>
        <taxon>Eubacteriales</taxon>
        <taxon>Oscillospiraceae</taxon>
        <taxon>Solibaculum</taxon>
    </lineage>
</organism>
<dbReference type="Pfam" id="PF00271">
    <property type="entry name" value="Helicase_C"/>
    <property type="match status" value="1"/>
</dbReference>
<dbReference type="InterPro" id="IPR041236">
    <property type="entry name" value="PriA_C"/>
</dbReference>
<feature type="binding site" evidence="11">
    <location>
        <position position="529"/>
    </location>
    <ligand>
        <name>Zn(2+)</name>
        <dbReference type="ChEBI" id="CHEBI:29105"/>
        <label>2</label>
    </ligand>
</feature>
<name>A0ABV1DWX5_9FIRM</name>
<dbReference type="PANTHER" id="PTHR30580">
    <property type="entry name" value="PRIMOSOMAL PROTEIN N"/>
    <property type="match status" value="1"/>
</dbReference>
<dbReference type="RefSeq" id="WP_349217821.1">
    <property type="nucleotide sequence ID" value="NZ_JBBMFD010000001.1"/>
</dbReference>
<keyword evidence="6 11" id="KW-0347">Helicase</keyword>
<feature type="domain" description="Helicase C-terminal" evidence="13">
    <location>
        <begin position="555"/>
        <end position="717"/>
    </location>
</feature>
<feature type="binding site" evidence="11">
    <location>
        <position position="532"/>
    </location>
    <ligand>
        <name>Zn(2+)</name>
        <dbReference type="ChEBI" id="CHEBI:29105"/>
        <label>2</label>
    </ligand>
</feature>
<protein>
    <recommendedName>
        <fullName evidence="11">Replication restart protein PriA</fullName>
    </recommendedName>
    <alternativeName>
        <fullName evidence="11">ATP-dependent DNA helicase PriA</fullName>
        <ecNumber evidence="11">5.6.2.4</ecNumber>
    </alternativeName>
    <alternativeName>
        <fullName evidence="11">DNA 3'-5' helicase PriA</fullName>
    </alternativeName>
</protein>
<keyword evidence="3 11" id="KW-0479">Metal-binding</keyword>
<feature type="binding site" evidence="11">
    <location>
        <position position="563"/>
    </location>
    <ligand>
        <name>Zn(2+)</name>
        <dbReference type="ChEBI" id="CHEBI:29105"/>
        <label>1</label>
    </ligand>
</feature>
<dbReference type="Gene3D" id="3.40.50.300">
    <property type="entry name" value="P-loop containing nucleotide triphosphate hydrolases"/>
    <property type="match status" value="2"/>
</dbReference>
<dbReference type="HAMAP" id="MF_00983">
    <property type="entry name" value="PriA"/>
    <property type="match status" value="1"/>
</dbReference>
<reference evidence="14 15" key="1">
    <citation type="submission" date="2024-03" db="EMBL/GenBank/DDBJ databases">
        <title>Human intestinal bacterial collection.</title>
        <authorList>
            <person name="Pauvert C."/>
            <person name="Hitch T.C.A."/>
            <person name="Clavel T."/>
        </authorList>
    </citation>
    <scope>NUCLEOTIDE SEQUENCE [LARGE SCALE GENOMIC DNA]</scope>
    <source>
        <strain evidence="14 15">CLA-JM-H44</strain>
    </source>
</reference>
<dbReference type="PANTHER" id="PTHR30580:SF0">
    <property type="entry name" value="PRIMOSOMAL PROTEIN N"/>
    <property type="match status" value="1"/>
</dbReference>
<feature type="binding site" evidence="11">
    <location>
        <position position="520"/>
    </location>
    <ligand>
        <name>Zn(2+)</name>
        <dbReference type="ChEBI" id="CHEBI:29105"/>
        <label>1</label>
    </ligand>
</feature>
<dbReference type="InterPro" id="IPR040498">
    <property type="entry name" value="PriA_CRR"/>
</dbReference>
<evidence type="ECO:0000259" key="12">
    <source>
        <dbReference type="PROSITE" id="PS51192"/>
    </source>
</evidence>
<feature type="binding site" evidence="11">
    <location>
        <position position="523"/>
    </location>
    <ligand>
        <name>Zn(2+)</name>
        <dbReference type="ChEBI" id="CHEBI:29105"/>
        <label>1</label>
    </ligand>
</feature>
<feature type="binding site" evidence="11">
    <location>
        <position position="547"/>
    </location>
    <ligand>
        <name>Zn(2+)</name>
        <dbReference type="ChEBI" id="CHEBI:29105"/>
        <label>2</label>
    </ligand>
</feature>
<dbReference type="InterPro" id="IPR027417">
    <property type="entry name" value="P-loop_NTPase"/>
</dbReference>
<dbReference type="PROSITE" id="PS51192">
    <property type="entry name" value="HELICASE_ATP_BIND_1"/>
    <property type="match status" value="1"/>
</dbReference>
<evidence type="ECO:0000256" key="10">
    <source>
        <dbReference type="ARBA" id="ARBA00023235"/>
    </source>
</evidence>
<evidence type="ECO:0000256" key="8">
    <source>
        <dbReference type="ARBA" id="ARBA00022840"/>
    </source>
</evidence>
<dbReference type="InterPro" id="IPR014001">
    <property type="entry name" value="Helicase_ATP-bd"/>
</dbReference>
<dbReference type="SUPFAM" id="SSF52540">
    <property type="entry name" value="P-loop containing nucleoside triphosphate hydrolases"/>
    <property type="match status" value="2"/>
</dbReference>
<keyword evidence="8 11" id="KW-0067">ATP-binding</keyword>
<dbReference type="Gene3D" id="3.40.1440.60">
    <property type="entry name" value="PriA, 3(prime) DNA-binding domain"/>
    <property type="match status" value="1"/>
</dbReference>
<dbReference type="NCBIfam" id="TIGR00595">
    <property type="entry name" value="priA"/>
    <property type="match status" value="1"/>
</dbReference>
<dbReference type="PROSITE" id="PS51194">
    <property type="entry name" value="HELICASE_CTER"/>
    <property type="match status" value="1"/>
</dbReference>
<evidence type="ECO:0000256" key="1">
    <source>
        <dbReference type="ARBA" id="ARBA00022515"/>
    </source>
</evidence>
<sequence>MPAVMIAQVAVEQTAIYFDKGYDYLVPPSMQETALPGCRVLVPFGRGNRKRQGIVLSVRQETALESIKPIAAVLDKAPLLSNELLSLGKWLREKTYCPQFDALKAMLPAGMSLRLVASYAIAPDVAPERMETLAPEERRIVQHLADSGAHVERERLLEIMGLSPESDLPEQLVKKGFLTRSDDSVRRIGDATVKMVRLALSDEETQALLEGKLTPKQREVVTLLSQAGGASVKEVCYFAACGVSVVNTLVRKGVLEFYANETYRAPVKERPAQDAGSIRLTDEQQKAFEQLLTQYQAGGGVSLLYGVTGSGKTQVFMRLADEVLKLGRAVLVMVPEISLTPQTLSLFYRRYGGQVAVIHSGLSLGERLDEWKRIKNGQAKVIVGTRSAVFAPCEDLGLIILDEEQEHTYKSESSPRFHARDVAKFRVKWHKALLLLSSATPSLESFYQASRGRYTLNRLETRYGDANLPAVSVIDMRLEPPGTGNALSGPLVEELQENLQAGRQSILLLNRRGYNTFASCRSCGEVVTCPNCSISMTYHTANGQMMCHYCGHMQPFTTKCSHCGEDQVRYSGFGTQRVEQELIDRLPGARILRLDTDTTMTRDSHERKLGSFAKGEYDIMIGTQMVAKGLDFENVTLVGIVSADQSLFSDDYRSYERAFALFTQVVGRSGRGKHAGRAVIQTYTPDHPVIALAARQDYDAFYKSEIASRKTMLYPPFCDLCLVGFVGREEEKVQAGAREFLHELKEVAQRDYPKLPLRVLGPAPAVVCKVAGKYRYRLLLKCRDTAEFRRFLMGLLVSFGKKRGFSEVTAYADMNPEGIL</sequence>
<keyword evidence="7 11" id="KW-0862">Zinc</keyword>
<feature type="binding site" evidence="11">
    <location>
        <position position="560"/>
    </location>
    <ligand>
        <name>Zn(2+)</name>
        <dbReference type="ChEBI" id="CHEBI:29105"/>
        <label>1</label>
    </ligand>
</feature>
<evidence type="ECO:0000256" key="3">
    <source>
        <dbReference type="ARBA" id="ARBA00022723"/>
    </source>
</evidence>
<evidence type="ECO:0000256" key="7">
    <source>
        <dbReference type="ARBA" id="ARBA00022833"/>
    </source>
</evidence>
<evidence type="ECO:0000256" key="5">
    <source>
        <dbReference type="ARBA" id="ARBA00022801"/>
    </source>
</evidence>
<dbReference type="Pfam" id="PF00270">
    <property type="entry name" value="DEAD"/>
    <property type="match status" value="1"/>
</dbReference>
<keyword evidence="15" id="KW-1185">Reference proteome</keyword>
<evidence type="ECO:0000256" key="2">
    <source>
        <dbReference type="ARBA" id="ARBA00022705"/>
    </source>
</evidence>
<keyword evidence="4 11" id="KW-0547">Nucleotide-binding</keyword>
<keyword evidence="5 11" id="KW-0378">Hydrolase</keyword>
<comment type="catalytic activity">
    <reaction evidence="11">
        <text>ATP + H2O = ADP + phosphate + H(+)</text>
        <dbReference type="Rhea" id="RHEA:13065"/>
        <dbReference type="ChEBI" id="CHEBI:15377"/>
        <dbReference type="ChEBI" id="CHEBI:15378"/>
        <dbReference type="ChEBI" id="CHEBI:30616"/>
        <dbReference type="ChEBI" id="CHEBI:43474"/>
        <dbReference type="ChEBI" id="CHEBI:456216"/>
        <dbReference type="EC" id="5.6.2.4"/>
    </reaction>
</comment>
<comment type="subunit">
    <text evidence="11">Component of the replication restart primosome.</text>
</comment>
<dbReference type="Pfam" id="PF18074">
    <property type="entry name" value="PriA_C"/>
    <property type="match status" value="1"/>
</dbReference>
<keyword evidence="10 11" id="KW-0413">Isomerase</keyword>
<dbReference type="SMART" id="SM00487">
    <property type="entry name" value="DEXDc"/>
    <property type="match status" value="1"/>
</dbReference>
<comment type="catalytic activity">
    <reaction evidence="11">
        <text>Couples ATP hydrolysis with the unwinding of duplex DNA by translocating in the 3'-5' direction.</text>
        <dbReference type="EC" id="5.6.2.4"/>
    </reaction>
</comment>
<accession>A0ABV1DWX5</accession>